<proteinExistence type="predicted"/>
<keyword evidence="2" id="KW-1185">Reference proteome</keyword>
<protein>
    <submittedName>
        <fullName evidence="1">Uncharacterized protein</fullName>
    </submittedName>
</protein>
<sequence length="357" mass="41815">MRWLLSYLINVLEKGFFPSFYVEGSNHICHFTKEDCAAHIELFGKIHRNPANFVKVVVDNELEYNRLTMREDSFKTIQDPKNINSFTWMQLIKLTSASQSELDGYDPDAIVNRRFDAYRQLHLVDPFNTTPHDNVYIGTTITMKELCSVEVFVQTVTQLEMNLFAVLETDIDNEIVHFSEEWMLEETLKKLYPHYDKTADVAYGDHALAVAKLRLKYYGSMYHALCGMLKIACYQKDAAFGNYDVRYIVHFVKEMINYFRFTYENVDDLFHSLFFFCHFTRLRHHRLTFTDQMLRSIREFLQEADILMTVYFNTRLSYPQPYIFAGIVDLLGERYPRRTETGNAGGCPPMSIGGVLI</sequence>
<reference evidence="1" key="1">
    <citation type="journal article" date="2019" name="bioRxiv">
        <title>The Genome of the Zebra Mussel, Dreissena polymorpha: A Resource for Invasive Species Research.</title>
        <authorList>
            <person name="McCartney M.A."/>
            <person name="Auch B."/>
            <person name="Kono T."/>
            <person name="Mallez S."/>
            <person name="Zhang Y."/>
            <person name="Obille A."/>
            <person name="Becker A."/>
            <person name="Abrahante J.E."/>
            <person name="Garbe J."/>
            <person name="Badalamenti J.P."/>
            <person name="Herman A."/>
            <person name="Mangelson H."/>
            <person name="Liachko I."/>
            <person name="Sullivan S."/>
            <person name="Sone E.D."/>
            <person name="Koren S."/>
            <person name="Silverstein K.A.T."/>
            <person name="Beckman K.B."/>
            <person name="Gohl D.M."/>
        </authorList>
    </citation>
    <scope>NUCLEOTIDE SEQUENCE</scope>
    <source>
        <strain evidence="1">Duluth1</strain>
        <tissue evidence="1">Whole animal</tissue>
    </source>
</reference>
<gene>
    <name evidence="1" type="ORF">DPMN_146668</name>
</gene>
<comment type="caution">
    <text evidence="1">The sequence shown here is derived from an EMBL/GenBank/DDBJ whole genome shotgun (WGS) entry which is preliminary data.</text>
</comment>
<organism evidence="1 2">
    <name type="scientific">Dreissena polymorpha</name>
    <name type="common">Zebra mussel</name>
    <name type="synonym">Mytilus polymorpha</name>
    <dbReference type="NCBI Taxonomy" id="45954"/>
    <lineage>
        <taxon>Eukaryota</taxon>
        <taxon>Metazoa</taxon>
        <taxon>Spiralia</taxon>
        <taxon>Lophotrochozoa</taxon>
        <taxon>Mollusca</taxon>
        <taxon>Bivalvia</taxon>
        <taxon>Autobranchia</taxon>
        <taxon>Heteroconchia</taxon>
        <taxon>Euheterodonta</taxon>
        <taxon>Imparidentia</taxon>
        <taxon>Neoheterodontei</taxon>
        <taxon>Myida</taxon>
        <taxon>Dreissenoidea</taxon>
        <taxon>Dreissenidae</taxon>
        <taxon>Dreissena</taxon>
    </lineage>
</organism>
<name>A0A9D4F6Z6_DREPO</name>
<dbReference type="Proteomes" id="UP000828390">
    <property type="component" value="Unassembled WGS sequence"/>
</dbReference>
<accession>A0A9D4F6Z6</accession>
<dbReference type="AlphaFoldDB" id="A0A9D4F6Z6"/>
<evidence type="ECO:0000313" key="2">
    <source>
        <dbReference type="Proteomes" id="UP000828390"/>
    </source>
</evidence>
<dbReference type="EMBL" id="JAIWYP010000007">
    <property type="protein sequence ID" value="KAH3793163.1"/>
    <property type="molecule type" value="Genomic_DNA"/>
</dbReference>
<reference evidence="1" key="2">
    <citation type="submission" date="2020-11" db="EMBL/GenBank/DDBJ databases">
        <authorList>
            <person name="McCartney M.A."/>
            <person name="Auch B."/>
            <person name="Kono T."/>
            <person name="Mallez S."/>
            <person name="Becker A."/>
            <person name="Gohl D.M."/>
            <person name="Silverstein K.A.T."/>
            <person name="Koren S."/>
            <person name="Bechman K.B."/>
            <person name="Herman A."/>
            <person name="Abrahante J.E."/>
            <person name="Garbe J."/>
        </authorList>
    </citation>
    <scope>NUCLEOTIDE SEQUENCE</scope>
    <source>
        <strain evidence="1">Duluth1</strain>
        <tissue evidence="1">Whole animal</tissue>
    </source>
</reference>
<evidence type="ECO:0000313" key="1">
    <source>
        <dbReference type="EMBL" id="KAH3793163.1"/>
    </source>
</evidence>